<dbReference type="Proteomes" id="UP001168877">
    <property type="component" value="Unassembled WGS sequence"/>
</dbReference>
<feature type="compositionally biased region" description="Basic residues" evidence="1">
    <location>
        <begin position="399"/>
        <end position="413"/>
    </location>
</feature>
<dbReference type="AlphaFoldDB" id="A0AA39W0G3"/>
<proteinExistence type="predicted"/>
<protein>
    <submittedName>
        <fullName evidence="2">Uncharacterized protein</fullName>
    </submittedName>
</protein>
<name>A0AA39W0G3_ACESA</name>
<organism evidence="2 3">
    <name type="scientific">Acer saccharum</name>
    <name type="common">Sugar maple</name>
    <dbReference type="NCBI Taxonomy" id="4024"/>
    <lineage>
        <taxon>Eukaryota</taxon>
        <taxon>Viridiplantae</taxon>
        <taxon>Streptophyta</taxon>
        <taxon>Embryophyta</taxon>
        <taxon>Tracheophyta</taxon>
        <taxon>Spermatophyta</taxon>
        <taxon>Magnoliopsida</taxon>
        <taxon>eudicotyledons</taxon>
        <taxon>Gunneridae</taxon>
        <taxon>Pentapetalae</taxon>
        <taxon>rosids</taxon>
        <taxon>malvids</taxon>
        <taxon>Sapindales</taxon>
        <taxon>Sapindaceae</taxon>
        <taxon>Hippocastanoideae</taxon>
        <taxon>Acereae</taxon>
        <taxon>Acer</taxon>
    </lineage>
</organism>
<reference evidence="2" key="1">
    <citation type="journal article" date="2022" name="Plant J.">
        <title>Strategies of tolerance reflected in two North American maple genomes.</title>
        <authorList>
            <person name="McEvoy S.L."/>
            <person name="Sezen U.U."/>
            <person name="Trouern-Trend A."/>
            <person name="McMahon S.M."/>
            <person name="Schaberg P.G."/>
            <person name="Yang J."/>
            <person name="Wegrzyn J.L."/>
            <person name="Swenson N.G."/>
        </authorList>
    </citation>
    <scope>NUCLEOTIDE SEQUENCE</scope>
    <source>
        <strain evidence="2">NS2018</strain>
    </source>
</reference>
<comment type="caution">
    <text evidence="2">The sequence shown here is derived from an EMBL/GenBank/DDBJ whole genome shotgun (WGS) entry which is preliminary data.</text>
</comment>
<feature type="compositionally biased region" description="Basic and acidic residues" evidence="1">
    <location>
        <begin position="414"/>
        <end position="432"/>
    </location>
</feature>
<evidence type="ECO:0000313" key="3">
    <source>
        <dbReference type="Proteomes" id="UP001168877"/>
    </source>
</evidence>
<sequence>MSDFHPESWNPMCELEPKLLYPEFYIMRKAFFIDYTDGQQSYHSGSVNTSAAESNVWRRHLLLSIVRTQHSGNCSRSMWRCIISNNFLSSKFRNSNQLSRQKKKIQADCSFLVFQRWLDEARNLNNSASPDINPLIRPVVLISQFPNRSPESGTFFSQILNRPKSNRAEHKMIEYLNPLQLFRQSMKRTYYMPSAVFIGVCFTDEFASVAISNSCYFNTRIYGIYPRDDVQSLLDELVDEIQILKNDYEYDVEGIIVANNSSLAPPVDIHNLMEDIRKKLNFESLKYTCWKDNITPWRPGFMFNRSGICLYGIKFPGECYSMTTPKELLERVEEFSALHMLQAFLNVFNTLHMERDEESMGRDKECVGRDKEREEKDEEWVCNVEERECKDGEREYSKRKVTRRGRVKTRRGRKKDEEREEKGKEEREEKRLGEGVFQEKKWCKIIQ</sequence>
<gene>
    <name evidence="2" type="ORF">LWI29_026457</name>
</gene>
<evidence type="ECO:0000313" key="2">
    <source>
        <dbReference type="EMBL" id="KAK0597551.1"/>
    </source>
</evidence>
<dbReference type="EMBL" id="JAUESC010000004">
    <property type="protein sequence ID" value="KAK0597551.1"/>
    <property type="molecule type" value="Genomic_DNA"/>
</dbReference>
<evidence type="ECO:0000256" key="1">
    <source>
        <dbReference type="SAM" id="MobiDB-lite"/>
    </source>
</evidence>
<accession>A0AA39W0G3</accession>
<feature type="region of interest" description="Disordered" evidence="1">
    <location>
        <begin position="390"/>
        <end position="432"/>
    </location>
</feature>
<keyword evidence="3" id="KW-1185">Reference proteome</keyword>
<reference evidence="2" key="2">
    <citation type="submission" date="2023-06" db="EMBL/GenBank/DDBJ databases">
        <authorList>
            <person name="Swenson N.G."/>
            <person name="Wegrzyn J.L."/>
            <person name="Mcevoy S.L."/>
        </authorList>
    </citation>
    <scope>NUCLEOTIDE SEQUENCE</scope>
    <source>
        <strain evidence="2">NS2018</strain>
        <tissue evidence="2">Leaf</tissue>
    </source>
</reference>